<feature type="transmembrane region" description="Helical" evidence="1">
    <location>
        <begin position="50"/>
        <end position="70"/>
    </location>
</feature>
<feature type="transmembrane region" description="Helical" evidence="1">
    <location>
        <begin position="160"/>
        <end position="177"/>
    </location>
</feature>
<gene>
    <name evidence="2" type="ORF">APZ18_09320</name>
</gene>
<evidence type="ECO:0008006" key="4">
    <source>
        <dbReference type="Google" id="ProtNLM"/>
    </source>
</evidence>
<comment type="caution">
    <text evidence="2">The sequence shown here is derived from an EMBL/GenBank/DDBJ whole genome shotgun (WGS) entry which is preliminary data.</text>
</comment>
<keyword evidence="1" id="KW-1133">Transmembrane helix</keyword>
<sequence>MNYRSVAYGYLGVLIVFAGFWYEQENYLIHTEKKEELFKMIVGTQGGYGHYMYIALIYMALFLMFVFKEVDPFLTSSVSRIGRRAAMKRCFLNMLALSAGFTFIYVLVQLVGVSVFVDMDILISKHFYQNMIFYYIAVFIIFSFGGVCYLLFYVITRLKIVSLLMAVAVNLYMVYYLKIDNLYFGLTVIDTMSLGGSVQAVIWFSKRVRDIAITTGIYMLADVVYEKRDIV</sequence>
<evidence type="ECO:0000256" key="1">
    <source>
        <dbReference type="SAM" id="Phobius"/>
    </source>
</evidence>
<keyword evidence="3" id="KW-1185">Reference proteome</keyword>
<feature type="transmembrane region" description="Helical" evidence="1">
    <location>
        <begin position="91"/>
        <end position="112"/>
    </location>
</feature>
<dbReference type="AlphaFoldDB" id="A0AAW3JQE2"/>
<proteinExistence type="predicted"/>
<keyword evidence="1" id="KW-0472">Membrane</keyword>
<dbReference type="Proteomes" id="UP000050833">
    <property type="component" value="Unassembled WGS sequence"/>
</dbReference>
<evidence type="ECO:0000313" key="2">
    <source>
        <dbReference type="EMBL" id="KQC84907.1"/>
    </source>
</evidence>
<feature type="transmembrane region" description="Helical" evidence="1">
    <location>
        <begin position="132"/>
        <end position="153"/>
    </location>
</feature>
<protein>
    <recommendedName>
        <fullName evidence="4">ABC-2 family transporter protein</fullName>
    </recommendedName>
</protein>
<keyword evidence="1" id="KW-0812">Transmembrane</keyword>
<reference evidence="2 3" key="1">
    <citation type="submission" date="2015-10" db="EMBL/GenBank/DDBJ databases">
        <title>Butyribacter intestini gen. nov., sp. nov., a butyric acid-producing bacterium of the family Lachnospiraceae isolated from the human faeces.</title>
        <authorList>
            <person name="Zou Y."/>
            <person name="Xue W."/>
            <person name="Luo G."/>
            <person name="Lv M."/>
        </authorList>
    </citation>
    <scope>NUCLEOTIDE SEQUENCE [LARGE SCALE GENOMIC DNA]</scope>
    <source>
        <strain evidence="2 3">TF01-11</strain>
    </source>
</reference>
<dbReference type="RefSeq" id="WP_055944160.1">
    <property type="nucleotide sequence ID" value="NZ_LLKB01000005.1"/>
</dbReference>
<name>A0AAW3JQE2_9FIRM</name>
<accession>A0AAW3JQE2</accession>
<feature type="transmembrane region" description="Helical" evidence="1">
    <location>
        <begin position="183"/>
        <end position="204"/>
    </location>
</feature>
<feature type="transmembrane region" description="Helical" evidence="1">
    <location>
        <begin position="7"/>
        <end position="22"/>
    </location>
</feature>
<dbReference type="EMBL" id="LLKB01000005">
    <property type="protein sequence ID" value="KQC84907.1"/>
    <property type="molecule type" value="Genomic_DNA"/>
</dbReference>
<organism evidence="2 3">
    <name type="scientific">Butyribacter intestini</name>
    <dbReference type="NCBI Taxonomy" id="1703332"/>
    <lineage>
        <taxon>Bacteria</taxon>
        <taxon>Bacillati</taxon>
        <taxon>Bacillota</taxon>
        <taxon>Clostridia</taxon>
        <taxon>Lachnospirales</taxon>
        <taxon>Lachnospiraceae</taxon>
        <taxon>Butyribacter</taxon>
    </lineage>
</organism>
<evidence type="ECO:0000313" key="3">
    <source>
        <dbReference type="Proteomes" id="UP000050833"/>
    </source>
</evidence>